<gene>
    <name evidence="2" type="ORF">OHT53_17795</name>
</gene>
<dbReference type="RefSeq" id="WP_150472277.1">
    <property type="nucleotide sequence ID" value="NZ_CP108038.1"/>
</dbReference>
<dbReference type="EMBL" id="CP108038">
    <property type="protein sequence ID" value="WUN87814.1"/>
    <property type="molecule type" value="Genomic_DNA"/>
</dbReference>
<keyword evidence="1" id="KW-0732">Signal</keyword>
<feature type="chain" id="PRO_5046488678" description="Secreted protein" evidence="1">
    <location>
        <begin position="32"/>
        <end position="269"/>
    </location>
</feature>
<name>A0ABZ1QZ04_9ACTN</name>
<accession>A0ABZ1QZ04</accession>
<proteinExistence type="predicted"/>
<evidence type="ECO:0008006" key="4">
    <source>
        <dbReference type="Google" id="ProtNLM"/>
    </source>
</evidence>
<reference evidence="2" key="1">
    <citation type="submission" date="2022-10" db="EMBL/GenBank/DDBJ databases">
        <title>The complete genomes of actinobacterial strains from the NBC collection.</title>
        <authorList>
            <person name="Joergensen T.S."/>
            <person name="Alvarez Arevalo M."/>
            <person name="Sterndorff E.B."/>
            <person name="Faurdal D."/>
            <person name="Vuksanovic O."/>
            <person name="Mourched A.-S."/>
            <person name="Charusanti P."/>
            <person name="Shaw S."/>
            <person name="Blin K."/>
            <person name="Weber T."/>
        </authorList>
    </citation>
    <scope>NUCLEOTIDE SEQUENCE</scope>
    <source>
        <strain evidence="2">NBC_00302</strain>
    </source>
</reference>
<evidence type="ECO:0000313" key="3">
    <source>
        <dbReference type="Proteomes" id="UP001432071"/>
    </source>
</evidence>
<protein>
    <recommendedName>
        <fullName evidence="4">Secreted protein</fullName>
    </recommendedName>
</protein>
<organism evidence="2 3">
    <name type="scientific">Streptomyces bobili</name>
    <dbReference type="NCBI Taxonomy" id="67280"/>
    <lineage>
        <taxon>Bacteria</taxon>
        <taxon>Bacillati</taxon>
        <taxon>Actinomycetota</taxon>
        <taxon>Actinomycetes</taxon>
        <taxon>Kitasatosporales</taxon>
        <taxon>Streptomycetaceae</taxon>
        <taxon>Streptomyces</taxon>
    </lineage>
</organism>
<feature type="signal peptide" evidence="1">
    <location>
        <begin position="1"/>
        <end position="31"/>
    </location>
</feature>
<evidence type="ECO:0000313" key="2">
    <source>
        <dbReference type="EMBL" id="WUN87814.1"/>
    </source>
</evidence>
<keyword evidence="3" id="KW-1185">Reference proteome</keyword>
<sequence>MRRVRKNLAAFAVTAALVGAGTLAGASSASAATTWQAMDKVCTSYTALDGVTPKGQICAQVQKRVTDTGSVTGWRGRVILSPASGYGMKPTTYHWYTGGALAQVCAGGCTMKTAAWTSTWSPVQTLSSGPYKVQGEFSDGANWDLHASWGMWQTAAEKCATYAAGKVCVRYEVRHYRDIPQERSRLSYAPAGGGHIIPQSIRIGSVIDGVRTSKTLNLCDPSCTTRTSAYSATVTRTTPNPAGTNEYYATGTFKRPNGTTSTLKAAITG</sequence>
<evidence type="ECO:0000256" key="1">
    <source>
        <dbReference type="SAM" id="SignalP"/>
    </source>
</evidence>
<dbReference type="GeneID" id="93762862"/>
<dbReference type="Proteomes" id="UP001432071">
    <property type="component" value="Chromosome"/>
</dbReference>